<evidence type="ECO:0000256" key="1">
    <source>
        <dbReference type="SAM" id="MobiDB-lite"/>
    </source>
</evidence>
<feature type="compositionally biased region" description="Polar residues" evidence="1">
    <location>
        <begin position="305"/>
        <end position="342"/>
    </location>
</feature>
<gene>
    <name evidence="2" type="ORF">BDP27DRAFT_1316301</name>
</gene>
<accession>A0A9P5UDB0</accession>
<reference evidence="2" key="1">
    <citation type="submission" date="2020-11" db="EMBL/GenBank/DDBJ databases">
        <authorList>
            <consortium name="DOE Joint Genome Institute"/>
            <person name="Ahrendt S."/>
            <person name="Riley R."/>
            <person name="Andreopoulos W."/>
            <person name="Labutti K."/>
            <person name="Pangilinan J."/>
            <person name="Ruiz-Duenas F.J."/>
            <person name="Barrasa J.M."/>
            <person name="Sanchez-Garcia M."/>
            <person name="Camarero S."/>
            <person name="Miyauchi S."/>
            <person name="Serrano A."/>
            <person name="Linde D."/>
            <person name="Babiker R."/>
            <person name="Drula E."/>
            <person name="Ayuso-Fernandez I."/>
            <person name="Pacheco R."/>
            <person name="Padilla G."/>
            <person name="Ferreira P."/>
            <person name="Barriuso J."/>
            <person name="Kellner H."/>
            <person name="Castanera R."/>
            <person name="Alfaro M."/>
            <person name="Ramirez L."/>
            <person name="Pisabarro A.G."/>
            <person name="Kuo A."/>
            <person name="Tritt A."/>
            <person name="Lipzen A."/>
            <person name="He G."/>
            <person name="Yan M."/>
            <person name="Ng V."/>
            <person name="Cullen D."/>
            <person name="Martin F."/>
            <person name="Rosso M.-N."/>
            <person name="Henrissat B."/>
            <person name="Hibbett D."/>
            <person name="Martinez A.T."/>
            <person name="Grigoriev I.V."/>
        </authorList>
    </citation>
    <scope>NUCLEOTIDE SEQUENCE</scope>
    <source>
        <strain evidence="2">AH 40177</strain>
    </source>
</reference>
<dbReference type="Proteomes" id="UP000772434">
    <property type="component" value="Unassembled WGS sequence"/>
</dbReference>
<feature type="compositionally biased region" description="Polar residues" evidence="1">
    <location>
        <begin position="151"/>
        <end position="184"/>
    </location>
</feature>
<feature type="compositionally biased region" description="Basic and acidic residues" evidence="1">
    <location>
        <begin position="277"/>
        <end position="295"/>
    </location>
</feature>
<dbReference type="OrthoDB" id="2590867at2759"/>
<organism evidence="2 3">
    <name type="scientific">Rhodocollybia butyracea</name>
    <dbReference type="NCBI Taxonomy" id="206335"/>
    <lineage>
        <taxon>Eukaryota</taxon>
        <taxon>Fungi</taxon>
        <taxon>Dikarya</taxon>
        <taxon>Basidiomycota</taxon>
        <taxon>Agaricomycotina</taxon>
        <taxon>Agaricomycetes</taxon>
        <taxon>Agaricomycetidae</taxon>
        <taxon>Agaricales</taxon>
        <taxon>Marasmiineae</taxon>
        <taxon>Omphalotaceae</taxon>
        <taxon>Rhodocollybia</taxon>
    </lineage>
</organism>
<dbReference type="EMBL" id="JADNRY010000011">
    <property type="protein sequence ID" value="KAF9074986.1"/>
    <property type="molecule type" value="Genomic_DNA"/>
</dbReference>
<evidence type="ECO:0000313" key="2">
    <source>
        <dbReference type="EMBL" id="KAF9074986.1"/>
    </source>
</evidence>
<feature type="compositionally biased region" description="Polar residues" evidence="1">
    <location>
        <begin position="249"/>
        <end position="267"/>
    </location>
</feature>
<feature type="compositionally biased region" description="Basic and acidic residues" evidence="1">
    <location>
        <begin position="30"/>
        <end position="49"/>
    </location>
</feature>
<feature type="compositionally biased region" description="Polar residues" evidence="1">
    <location>
        <begin position="217"/>
        <end position="239"/>
    </location>
</feature>
<comment type="caution">
    <text evidence="2">The sequence shown here is derived from an EMBL/GenBank/DDBJ whole genome shotgun (WGS) entry which is preliminary data.</text>
</comment>
<feature type="region of interest" description="Disordered" evidence="1">
    <location>
        <begin position="1"/>
        <end position="371"/>
    </location>
</feature>
<keyword evidence="3" id="KW-1185">Reference proteome</keyword>
<feature type="compositionally biased region" description="Polar residues" evidence="1">
    <location>
        <begin position="358"/>
        <end position="371"/>
    </location>
</feature>
<feature type="compositionally biased region" description="Polar residues" evidence="1">
    <location>
        <begin position="87"/>
        <end position="103"/>
    </location>
</feature>
<protein>
    <submittedName>
        <fullName evidence="2">Uncharacterized protein</fullName>
    </submittedName>
</protein>
<evidence type="ECO:0000313" key="3">
    <source>
        <dbReference type="Proteomes" id="UP000772434"/>
    </source>
</evidence>
<feature type="compositionally biased region" description="Basic and acidic residues" evidence="1">
    <location>
        <begin position="194"/>
        <end position="211"/>
    </location>
</feature>
<name>A0A9P5UDB0_9AGAR</name>
<dbReference type="AlphaFoldDB" id="A0A9P5UDB0"/>
<proteinExistence type="predicted"/>
<feature type="compositionally biased region" description="Basic and acidic residues" evidence="1">
    <location>
        <begin position="114"/>
        <end position="131"/>
    </location>
</feature>
<sequence>MQTRTGMDQMKGRQAQMNQTGTGVGGGEYPQHHRDNEVYNEGTARDVRDGVQQPEYGMQQPSAGYGANENIQPQYGSGNSGYGAGDDTNSQYGSGMNQMNQTGTGVGSGNYPQNHRDNEVYNEGTARDVRDGVQQPEYRTQHPSAGYRANENVQSQYGSENSGYGAGDNTNSQYESGMDQMNQTGVGGGNYPQHHRDNEVYNKGKARDVRDGVQQPEYRTQQPSAGSGANENVQPQYGSGNSGYGAGDDTNSMDQMEGRQTQMNQTGPGVGGGDYPQPHRDNEVFNEGKARDMRDGVQQPEYGMQQPSAGSGANENAQPQYYSSGNSGYRAGNDTQNSQYGSGRTGDGTANEEANAGYANSQNSQYTDNRY</sequence>